<dbReference type="Gene3D" id="3.40.630.30">
    <property type="match status" value="1"/>
</dbReference>
<dbReference type="Pfam" id="PF25062">
    <property type="entry name" value="ARM_TT21_N"/>
    <property type="match status" value="1"/>
</dbReference>
<dbReference type="SMART" id="SM00028">
    <property type="entry name" value="TPR"/>
    <property type="match status" value="12"/>
</dbReference>
<dbReference type="InterPro" id="IPR056833">
    <property type="entry name" value="ARM_TT21_N"/>
</dbReference>
<dbReference type="Pfam" id="PF25063">
    <property type="entry name" value="ARM_TT21_C"/>
    <property type="match status" value="1"/>
</dbReference>
<dbReference type="PANTHER" id="PTHR14699">
    <property type="entry name" value="STI2 PROTEIN-RELATED"/>
    <property type="match status" value="1"/>
</dbReference>
<dbReference type="InterPro" id="IPR016181">
    <property type="entry name" value="Acyl_CoA_acyltransferase"/>
</dbReference>
<dbReference type="PROSITE" id="PS50005">
    <property type="entry name" value="TPR"/>
    <property type="match status" value="2"/>
</dbReference>
<dbReference type="InterPro" id="IPR036236">
    <property type="entry name" value="Znf_C2H2_sf"/>
</dbReference>
<evidence type="ECO:0000256" key="3">
    <source>
        <dbReference type="ARBA" id="ARBA00020243"/>
    </source>
</evidence>
<comment type="similarity">
    <text evidence="2">Belongs to the TTC21 family.</text>
</comment>
<dbReference type="PROSITE" id="PS50157">
    <property type="entry name" value="ZINC_FINGER_C2H2_2"/>
    <property type="match status" value="5"/>
</dbReference>
<evidence type="ECO:0000256" key="2">
    <source>
        <dbReference type="ARBA" id="ARBA00010935"/>
    </source>
</evidence>
<dbReference type="SUPFAM" id="SSF48452">
    <property type="entry name" value="TPR-like"/>
    <property type="match status" value="5"/>
</dbReference>
<dbReference type="Gene3D" id="1.25.40.10">
    <property type="entry name" value="Tetratricopeptide repeat domain"/>
    <property type="match status" value="6"/>
</dbReference>
<dbReference type="Pfam" id="PF25058">
    <property type="entry name" value="ARM_TT21"/>
    <property type="match status" value="1"/>
</dbReference>
<evidence type="ECO:0000256" key="9">
    <source>
        <dbReference type="ARBA" id="ARBA00031876"/>
    </source>
</evidence>
<dbReference type="Pfam" id="PF14542">
    <property type="entry name" value="Acetyltransf_CG"/>
    <property type="match status" value="1"/>
</dbReference>
<dbReference type="SUPFAM" id="SSF57667">
    <property type="entry name" value="beta-beta-alpha zinc fingers"/>
    <property type="match status" value="4"/>
</dbReference>
<dbReference type="Pfam" id="PF25068">
    <property type="entry name" value="ARM_TT21_4th"/>
    <property type="match status" value="1"/>
</dbReference>
<dbReference type="InterPro" id="IPR056835">
    <property type="entry name" value="ARM_TT21_5th"/>
</dbReference>
<dbReference type="InterPro" id="IPR056834">
    <property type="entry name" value="ARM_TT21_C"/>
</dbReference>
<dbReference type="Proteomes" id="UP000719412">
    <property type="component" value="Unassembled WGS sequence"/>
</dbReference>
<dbReference type="InterPro" id="IPR011990">
    <property type="entry name" value="TPR-like_helical_dom_sf"/>
</dbReference>
<dbReference type="Pfam" id="PF25064">
    <property type="entry name" value="ARM_TT21_5th"/>
    <property type="match status" value="1"/>
</dbReference>
<feature type="domain" description="C2H2-type" evidence="12">
    <location>
        <begin position="97"/>
        <end position="125"/>
    </location>
</feature>
<feature type="domain" description="C2H2-type" evidence="12">
    <location>
        <begin position="125"/>
        <end position="152"/>
    </location>
</feature>
<evidence type="ECO:0000256" key="8">
    <source>
        <dbReference type="ARBA" id="ARBA00022833"/>
    </source>
</evidence>
<dbReference type="EMBL" id="JABDTM020028619">
    <property type="protein sequence ID" value="KAH0808653.1"/>
    <property type="molecule type" value="Genomic_DNA"/>
</dbReference>
<gene>
    <name evidence="14" type="ORF">GEV33_014136</name>
</gene>
<feature type="repeat" description="TPR" evidence="11">
    <location>
        <begin position="1176"/>
        <end position="1209"/>
    </location>
</feature>
<dbReference type="SUPFAM" id="SSF55729">
    <property type="entry name" value="Acyl-CoA N-acyltransferases (Nat)"/>
    <property type="match status" value="1"/>
</dbReference>
<dbReference type="FunFam" id="3.30.160.60:FF:000303">
    <property type="entry name" value="Zinc finger protein 41"/>
    <property type="match status" value="1"/>
</dbReference>
<dbReference type="GO" id="GO:0061512">
    <property type="term" value="P:protein localization to cilium"/>
    <property type="evidence" value="ECO:0007669"/>
    <property type="project" value="TreeGrafter"/>
</dbReference>
<evidence type="ECO:0000256" key="4">
    <source>
        <dbReference type="ARBA" id="ARBA00022723"/>
    </source>
</evidence>
<keyword evidence="8" id="KW-0862">Zinc</keyword>
<dbReference type="InterPro" id="IPR056832">
    <property type="entry name" value="ARM_TT21_2nd"/>
</dbReference>
<dbReference type="FunFam" id="1.25.40.10:FF:003715">
    <property type="entry name" value="Tetratricopeptide repeat protein 21B-like Protein"/>
    <property type="match status" value="1"/>
</dbReference>
<evidence type="ECO:0000256" key="6">
    <source>
        <dbReference type="ARBA" id="ARBA00022771"/>
    </source>
</evidence>
<evidence type="ECO:0000256" key="10">
    <source>
        <dbReference type="PROSITE-ProRule" id="PRU00042"/>
    </source>
</evidence>
<reference evidence="14" key="1">
    <citation type="journal article" date="2020" name="J Insects Food Feed">
        <title>The yellow mealworm (Tenebrio molitor) genome: a resource for the emerging insects as food and feed industry.</title>
        <authorList>
            <person name="Eriksson T."/>
            <person name="Andere A."/>
            <person name="Kelstrup H."/>
            <person name="Emery V."/>
            <person name="Picard C."/>
        </authorList>
    </citation>
    <scope>NUCLEOTIDE SEQUENCE</scope>
    <source>
        <strain evidence="14">Stoneville</strain>
        <tissue evidence="14">Whole head</tissue>
    </source>
</reference>
<evidence type="ECO:0000259" key="13">
    <source>
        <dbReference type="PROSITE" id="PS51729"/>
    </source>
</evidence>
<keyword evidence="7 11" id="KW-0802">TPR repeat</keyword>
<dbReference type="InterPro" id="IPR031165">
    <property type="entry name" value="GNAT_YJDJ"/>
</dbReference>
<dbReference type="Pfam" id="PF00096">
    <property type="entry name" value="zf-C2H2"/>
    <property type="match status" value="1"/>
</dbReference>
<keyword evidence="5" id="KW-0677">Repeat</keyword>
<keyword evidence="4" id="KW-0479">Metal-binding</keyword>
<dbReference type="PROSITE" id="PS51729">
    <property type="entry name" value="GNAT_YJDJ"/>
    <property type="match status" value="1"/>
</dbReference>
<evidence type="ECO:0000313" key="14">
    <source>
        <dbReference type="EMBL" id="KAH0808653.1"/>
    </source>
</evidence>
<feature type="domain" description="C2H2-type" evidence="12">
    <location>
        <begin position="153"/>
        <end position="175"/>
    </location>
</feature>
<feature type="domain" description="C2H2-type" evidence="12">
    <location>
        <begin position="41"/>
        <end position="68"/>
    </location>
</feature>
<comment type="similarity">
    <text evidence="1">Belongs to the NATD1 family.</text>
</comment>
<keyword evidence="15" id="KW-1185">Reference proteome</keyword>
<dbReference type="Pfam" id="PF25060">
    <property type="entry name" value="ARM_TT21_2nd"/>
    <property type="match status" value="1"/>
</dbReference>
<keyword evidence="6 10" id="KW-0863">Zinc-finger</keyword>
<evidence type="ECO:0000313" key="15">
    <source>
        <dbReference type="Proteomes" id="UP000719412"/>
    </source>
</evidence>
<dbReference type="GO" id="GO:0035721">
    <property type="term" value="P:intraciliary retrograde transport"/>
    <property type="evidence" value="ECO:0007669"/>
    <property type="project" value="TreeGrafter"/>
</dbReference>
<evidence type="ECO:0000256" key="11">
    <source>
        <dbReference type="PROSITE-ProRule" id="PRU00339"/>
    </source>
</evidence>
<feature type="domain" description="C2H2-type" evidence="12">
    <location>
        <begin position="12"/>
        <end position="40"/>
    </location>
</feature>
<dbReference type="InterPro" id="IPR013087">
    <property type="entry name" value="Znf_C2H2_type"/>
</dbReference>
<dbReference type="Gene3D" id="3.30.160.60">
    <property type="entry name" value="Classic Zinc Finger"/>
    <property type="match status" value="3"/>
</dbReference>
<dbReference type="SMART" id="SM00355">
    <property type="entry name" value="ZnF_C2H2"/>
    <property type="match status" value="6"/>
</dbReference>
<sequence>MSAHLLIHTDIYKCAECGMRHTSSASLEKHTKARHSTIRGFLCHICGKQSSCQSSMNRHMAYHKEERPFKCKYCEFSAKSVNIVQVHTSRRHFAEKTVCEVCAKVFKSQMSLVQHMKRIHREKKFVCNVCSKAFIERYNLNKHMKRHTSQRLHECKICHKEFFTVRELKAHMHTHRQGCVDCPKCGKSSALRLIKTAKVHDNVNQGVLYINFNSHAAEVEYEKYGDVYDLVHTSIPEEYQGEGLGTVFAERIFDHLVQKRKKIKLTCEFLEKFYSKNVNKYQQFVVEDMEEDAVDFKAKIFFYFRNKYYNAMIAACKDGMSKYKGEGPFRLYHALALLLNNRLEECVNELDAVKSENNVKLAAVIALMYAHKMMGVTNKELFHQLDAQVRELRKTAEAVDFAHSGFVLFVLNKPEKALDYLDKALNIQSDLVEALVLKGWVSLHLKKSSQRVGHNVTELFESALKNNKRNLDAILGLAESYLCQNKHDEALDAVNRAVVRFPASTLPLIEKMRIQFASQDWEQAIETMNRVIKDDVDNLDAQKINILMLLCRDANYEEAASCIKNFVVAIESQEHKNGKVLLENAQLFSKICARHCDTLKETYKMVEKSLQINSEDVDSIVELGQQCLLAGRVKEAQKYYKTATKINETCLKALLGLSVCELLENGKSDQVKKQVDFLLELEEAQNSPQLYLVRAKISDNSDEAVIFLKKASDFQLSLVKSQYYSDRYLQQLDPDFMLDVVKEYLQYISYTDLSSKGGVRVATSAATTAQQVLKAVAKACPGLYEASYLLAKLQYLSGDTNNAMNSLEQILSKIDDDTSSDAHLLMAQIQVQNGYYERAAQSLEVGLSYNFKVRENPMYHYIRGLVDKHTDSPQDAVKSLTMALSLAQSSNYKSSDLSDLTLTEKASIYVELIEVHNVLGQSDEASKLLESAAEDFQGTPEEARILILSADHAVERKNVQGAIELLNKVKPNESYYLQARTKLADILLKYRLDTYAYLQCYQEMVDENPGPESYLLLGDAYMTILEPDEALECYSMALQQNPKDCNLTSKMGKALVETHYFTKAVAFYKDSIKTTQNPELKLQLADLYLQMKQHDKAELLLMTEMEVENYKSLEDLTYLQYKTKLLVLLAQTREKSGNLSGALNILKDARDNQNRVRKRLTVEQTNVPEEEIKLLADIGIKLAEIAATLKNNEQAIQFYKEALEISPSNTEILTALAKLYMQMNVLDSCQQICTNILAIDAENETASVMMADIAFRKIDFDMALFHFTQLVSKQPTNWTALVRLAEIMRRTGNLTDFSEYLSTAEAHVTNPTKDPGFLYCTALYQWYCGNLNGALRNFNLARQDPEWGQQALYNMIEICLNPDDEMLGEQFVDSEDIEYRDSRSMALKTADRLLKELKNRLEANGEEMLKYRLLVNFRLLASQEKVSIERGLDDFVSLASQNVYKDHVGPILGMSTAYTLLKQTQRAKNQLKRVAKATWTFEDAEYLERCWLLLADYYIQSAKFDVAGDLLGKVVQHNRACSKAYEYLGFISEKEQRFKDAVGNYECAWRFGGKTNPGIGHKLAHSLMKCKSYADAIDVGQQVLKLNPDYPKIRKDVLDKSMNNLRV</sequence>
<dbReference type="FunFam" id="1.25.40.10:FF:000219">
    <property type="entry name" value="Tetratricopeptide repeat domain 21B"/>
    <property type="match status" value="1"/>
</dbReference>
<feature type="repeat" description="TPR" evidence="11">
    <location>
        <begin position="1011"/>
        <end position="1044"/>
    </location>
</feature>
<dbReference type="GO" id="GO:0005929">
    <property type="term" value="C:cilium"/>
    <property type="evidence" value="ECO:0007669"/>
    <property type="project" value="GOC"/>
</dbReference>
<name>A0A8J6H7F6_TENMO</name>
<comment type="caution">
    <text evidence="14">The sequence shown here is derived from an EMBL/GenBank/DDBJ whole genome shotgun (WGS) entry which is preliminary data.</text>
</comment>
<evidence type="ECO:0000259" key="12">
    <source>
        <dbReference type="PROSITE" id="PS50157"/>
    </source>
</evidence>
<proteinExistence type="inferred from homology"/>
<dbReference type="GO" id="GO:0008270">
    <property type="term" value="F:zinc ion binding"/>
    <property type="evidence" value="ECO:0007669"/>
    <property type="project" value="UniProtKB-KW"/>
</dbReference>
<dbReference type="PANTHER" id="PTHR14699:SF0">
    <property type="entry name" value="TETRATRICOPEPTIDE REPEAT PROTEIN 21 HOMOLOG"/>
    <property type="match status" value="1"/>
</dbReference>
<dbReference type="FunFam" id="1.25.40.10:FF:000197">
    <property type="entry name" value="Tetratricopeptide repeat domain 21B"/>
    <property type="match status" value="1"/>
</dbReference>
<dbReference type="PROSITE" id="PS00028">
    <property type="entry name" value="ZINC_FINGER_C2H2_1"/>
    <property type="match status" value="3"/>
</dbReference>
<dbReference type="GO" id="GO:1990837">
    <property type="term" value="F:sequence-specific double-stranded DNA binding"/>
    <property type="evidence" value="ECO:0007669"/>
    <property type="project" value="UniProtKB-ARBA"/>
</dbReference>
<organism evidence="14 15">
    <name type="scientific">Tenebrio molitor</name>
    <name type="common">Yellow mealworm beetle</name>
    <dbReference type="NCBI Taxonomy" id="7067"/>
    <lineage>
        <taxon>Eukaryota</taxon>
        <taxon>Metazoa</taxon>
        <taxon>Ecdysozoa</taxon>
        <taxon>Arthropoda</taxon>
        <taxon>Hexapoda</taxon>
        <taxon>Insecta</taxon>
        <taxon>Pterygota</taxon>
        <taxon>Neoptera</taxon>
        <taxon>Endopterygota</taxon>
        <taxon>Coleoptera</taxon>
        <taxon>Polyphaga</taxon>
        <taxon>Cucujiformia</taxon>
        <taxon>Tenebrionidae</taxon>
        <taxon>Tenebrio</taxon>
    </lineage>
</organism>
<dbReference type="InterPro" id="IPR019734">
    <property type="entry name" value="TPR_rpt"/>
</dbReference>
<evidence type="ECO:0000256" key="7">
    <source>
        <dbReference type="ARBA" id="ARBA00022803"/>
    </source>
</evidence>
<protein>
    <recommendedName>
        <fullName evidence="3">Protein NATD1</fullName>
    </recommendedName>
    <alternativeName>
        <fullName evidence="9">N-acetyltransferase domain-containing protein 1</fullName>
    </alternativeName>
</protein>
<evidence type="ECO:0000256" key="5">
    <source>
        <dbReference type="ARBA" id="ARBA00022737"/>
    </source>
</evidence>
<feature type="domain" description="N-acetyltransferase" evidence="13">
    <location>
        <begin position="200"/>
        <end position="286"/>
    </location>
</feature>
<dbReference type="Pfam" id="PF13912">
    <property type="entry name" value="zf-C2H2_6"/>
    <property type="match status" value="2"/>
</dbReference>
<dbReference type="InterPro" id="IPR040364">
    <property type="entry name" value="TTC21A/TTC21B"/>
</dbReference>
<accession>A0A8J6H7F6</accession>
<evidence type="ECO:0000256" key="1">
    <source>
        <dbReference type="ARBA" id="ARBA00006233"/>
    </source>
</evidence>
<dbReference type="GO" id="GO:0030991">
    <property type="term" value="C:intraciliary transport particle A"/>
    <property type="evidence" value="ECO:0007669"/>
    <property type="project" value="TreeGrafter"/>
</dbReference>
<dbReference type="InterPro" id="IPR056836">
    <property type="entry name" value="ARM_TT21_4th"/>
</dbReference>
<reference evidence="14" key="2">
    <citation type="submission" date="2021-08" db="EMBL/GenBank/DDBJ databases">
        <authorList>
            <person name="Eriksson T."/>
        </authorList>
    </citation>
    <scope>NUCLEOTIDE SEQUENCE</scope>
    <source>
        <strain evidence="14">Stoneville</strain>
        <tissue evidence="14">Whole head</tissue>
    </source>
</reference>